<name>A0A6G9YZY3_9NOCA</name>
<dbReference type="InterPro" id="IPR038765">
    <property type="entry name" value="Papain-like_cys_pep_sf"/>
</dbReference>
<dbReference type="SUPFAM" id="SSF54001">
    <property type="entry name" value="Cysteine proteinases"/>
    <property type="match status" value="1"/>
</dbReference>
<sequence length="1190" mass="124061">MATKLGEIYAELSIEDSRFQRKLDNAERRFTGLRGAADRAAAQIDRSFSNTGSRIERGGLNARSAARDVERFGRSAQGAARDVERIERSAGHAADAVRRIDIPGGLAQSAQRASRALSNLGSRATGMASTGSRMGDAFVSGFAGKLEGLAGKGGPIAMALVGVAGVGLAAGAVLAKAITDGMELQKDAALIQARLGVSDQAMQVIGNAAGNAFSNGWGESVNSNMETVQSAIEAGLLNGTETAGQMQPVIEKLTVVSQLLGEEVPAVARSAGQAVKNGIAKDAAGAFDLLVKSQQNSLNNSHDLLDSFDEYSTELRALGLEGAEGWALVAQGVKAGARDTDVVIDSLKEFKLRVSDGTAEGAAGFDKLGVSAEDAQKALASGGREARDMIAQLLRGLRSIQDPQDRYNAALALFGTKFEDIQGAAYALNLDTAVDQFGNVAGAADQAARTIGDTTAHRFEAARNSITSAMNGVKFSIAEAFGPTLQQAADWVSAHKPEIISFFTHLADAGLACLDGLITFASGALRAFAAMQEGIGNSIGKALQALGGFSEKLGGLVKHIPGLEDTGKAIENTGKFTAWYGEQMDDAAAKARKMADLLDRARPKIDAMRDSVRTAGRQAADSAEMTRLFGDQVDAIPDGKSVLIKALTDDARKRLEDFGFKVATLPDGSSKVTAETQEAQKTLDNFVAVNTGKKIPVDLQVDWQRVQAGIDNAQLRAKAPAYSPESGYVHYADGKLPDQAMIEPGQPGLIQWAEPETGGEAFIPLAESKRSRSLTILTDVAQRFGYDLLRFADGGVTVGRAGLDAATSYAQSMAGTPYAMGGFGPDGIDCSAFVSAVVNKALGRDAYESRMSTMTEGSWLADLGATPGHGGPGTLRIGWYDNGGGEAGHTAGTFPDGTNFESNGRQGVVIGGKTGADDPMFTDHAYFVLGGDLGKNQGTPSTRTGGGADSPTFAGTTTASESEGGSRVFVTNWPDTMRGNRTLDPDRKPIATLNARLFADGGEYHAAQIADAGEMRVWAEPETGGEAYIPLSAAKRARSTSILRQVADRFGFSLTPYAVGGFGGVGQDGDNGVHTGSWEVIKTSNRGDIPLSTPHRDVPLAAGAQDAYRALAAASGLALTAASGWDSEGKFQGFDTGNTALPGLDKGLEQISALLQRIAEAAESGDPVDVQVDIDSGRRAAEIAIKQLGL</sequence>
<feature type="compositionally biased region" description="Polar residues" evidence="1">
    <location>
        <begin position="953"/>
        <end position="963"/>
    </location>
</feature>
<evidence type="ECO:0000313" key="3">
    <source>
        <dbReference type="EMBL" id="QIS18526.1"/>
    </source>
</evidence>
<organism evidence="3 4">
    <name type="scientific">Nocardia terpenica</name>
    <dbReference type="NCBI Taxonomy" id="455432"/>
    <lineage>
        <taxon>Bacteria</taxon>
        <taxon>Bacillati</taxon>
        <taxon>Actinomycetota</taxon>
        <taxon>Actinomycetes</taxon>
        <taxon>Mycobacteriales</taxon>
        <taxon>Nocardiaceae</taxon>
        <taxon>Nocardia</taxon>
    </lineage>
</organism>
<dbReference type="AlphaFoldDB" id="A0A6G9YZY3"/>
<protein>
    <recommendedName>
        <fullName evidence="2">Phage tail tape measure protein domain-containing protein</fullName>
    </recommendedName>
</protein>
<gene>
    <name evidence="3" type="ORF">F6W96_09735</name>
</gene>
<accession>A0A6G9YZY3</accession>
<dbReference type="EMBL" id="CP046173">
    <property type="protein sequence ID" value="QIS18526.1"/>
    <property type="molecule type" value="Genomic_DNA"/>
</dbReference>
<proteinExistence type="predicted"/>
<dbReference type="Gene3D" id="3.90.1720.10">
    <property type="entry name" value="endopeptidase domain like (from Nostoc punctiforme)"/>
    <property type="match status" value="1"/>
</dbReference>
<evidence type="ECO:0000256" key="1">
    <source>
        <dbReference type="SAM" id="MobiDB-lite"/>
    </source>
</evidence>
<dbReference type="InterPro" id="IPR010090">
    <property type="entry name" value="Phage_tape_meas"/>
</dbReference>
<evidence type="ECO:0000313" key="4">
    <source>
        <dbReference type="Proteomes" id="UP000500953"/>
    </source>
</evidence>
<dbReference type="Pfam" id="PF10145">
    <property type="entry name" value="PhageMin_Tail"/>
    <property type="match status" value="1"/>
</dbReference>
<dbReference type="Proteomes" id="UP000500953">
    <property type="component" value="Chromosome"/>
</dbReference>
<evidence type="ECO:0000259" key="2">
    <source>
        <dbReference type="Pfam" id="PF10145"/>
    </source>
</evidence>
<feature type="domain" description="Phage tail tape measure protein" evidence="2">
    <location>
        <begin position="216"/>
        <end position="415"/>
    </location>
</feature>
<dbReference type="RefSeq" id="WP_167485852.1">
    <property type="nucleotide sequence ID" value="NZ_CP046173.1"/>
</dbReference>
<reference evidence="3 4" key="1">
    <citation type="journal article" date="2019" name="ACS Chem. Biol.">
        <title>Identification and Mobilization of a Cryptic Antibiotic Biosynthesis Gene Locus from a Human-Pathogenic Nocardia Isolate.</title>
        <authorList>
            <person name="Herisse M."/>
            <person name="Ishida K."/>
            <person name="Porter J.L."/>
            <person name="Howden B."/>
            <person name="Hertweck C."/>
            <person name="Stinear T.P."/>
            <person name="Pidot S.J."/>
        </authorList>
    </citation>
    <scope>NUCLEOTIDE SEQUENCE [LARGE SCALE GENOMIC DNA]</scope>
    <source>
        <strain evidence="3 4">AUSMDU00012715</strain>
    </source>
</reference>
<feature type="region of interest" description="Disordered" evidence="1">
    <location>
        <begin position="936"/>
        <end position="965"/>
    </location>
</feature>